<accession>A0A4R9BEF8</accession>
<evidence type="ECO:0000256" key="2">
    <source>
        <dbReference type="ARBA" id="ARBA00007362"/>
    </source>
</evidence>
<dbReference type="PANTHER" id="PTHR22911:SF137">
    <property type="entry name" value="SOLUTE CARRIER FAMILY 35 MEMBER G2-RELATED"/>
    <property type="match status" value="1"/>
</dbReference>
<evidence type="ECO:0000256" key="7">
    <source>
        <dbReference type="ARBA" id="ARBA00023136"/>
    </source>
</evidence>
<keyword evidence="6 8" id="KW-1133">Transmembrane helix</keyword>
<dbReference type="Proteomes" id="UP000298313">
    <property type="component" value="Unassembled WGS sequence"/>
</dbReference>
<organism evidence="10 11">
    <name type="scientific">Cryobacterium fucosi</name>
    <dbReference type="NCBI Taxonomy" id="1259157"/>
    <lineage>
        <taxon>Bacteria</taxon>
        <taxon>Bacillati</taxon>
        <taxon>Actinomycetota</taxon>
        <taxon>Actinomycetes</taxon>
        <taxon>Micrococcales</taxon>
        <taxon>Microbacteriaceae</taxon>
        <taxon>Cryobacterium</taxon>
    </lineage>
</organism>
<evidence type="ECO:0000313" key="11">
    <source>
        <dbReference type="Proteomes" id="UP000298313"/>
    </source>
</evidence>
<evidence type="ECO:0000256" key="4">
    <source>
        <dbReference type="ARBA" id="ARBA00022475"/>
    </source>
</evidence>
<protein>
    <submittedName>
        <fullName evidence="10">EamA family transporter RarD</fullName>
    </submittedName>
</protein>
<sequence length="317" mass="34686">MDTETETDAAARRPQRSAHSTGLIYAVLAYGLWGMLPLYFLLLTPTGAFEVVAWRVLFSLVFCTLLITVTRRWGRFLAVLRRPRIVWTMGLAGILIFVNWQTYVFGTLSGHVVEAALGYFINPIVTVFLGVLVLHERLRALQWVAMGISLAAVVVLTVGYGSLPWISLVLAFSFGFYGLIKKRVGHSVDALAGLTLETIWLAPIAIVQLIVVGTVSGLTFGAISPWHTVGLLTTGVVTAVPLLFFAAAARRLPLTYLGLIQFIAPILQFLVGVFILREPMPPERWVGFGLVWVALVILTADMVVSGRAPRRASLEPA</sequence>
<keyword evidence="5 8" id="KW-0812">Transmembrane</keyword>
<name>A0A4R9BEF8_9MICO</name>
<gene>
    <name evidence="10" type="primary">rarD</name>
    <name evidence="10" type="ORF">E3T48_04240</name>
</gene>
<comment type="subcellular location">
    <subcellularLocation>
        <location evidence="1">Cell membrane</location>
        <topology evidence="1">Multi-pass membrane protein</topology>
    </subcellularLocation>
</comment>
<evidence type="ECO:0000259" key="9">
    <source>
        <dbReference type="Pfam" id="PF00892"/>
    </source>
</evidence>
<comment type="similarity">
    <text evidence="2">Belongs to the EamA transporter family.</text>
</comment>
<feature type="transmembrane region" description="Helical" evidence="8">
    <location>
        <begin position="164"/>
        <end position="180"/>
    </location>
</feature>
<feature type="transmembrane region" description="Helical" evidence="8">
    <location>
        <begin position="116"/>
        <end position="134"/>
    </location>
</feature>
<reference evidence="10 11" key="1">
    <citation type="submission" date="2019-03" db="EMBL/GenBank/DDBJ databases">
        <title>Genomics of glacier-inhabiting Cryobacterium strains.</title>
        <authorList>
            <person name="Liu Q."/>
            <person name="Xin Y.-H."/>
        </authorList>
    </citation>
    <scope>NUCLEOTIDE SEQUENCE [LARGE SCALE GENOMIC DNA]</scope>
    <source>
        <strain evidence="10 11">Hh4</strain>
    </source>
</reference>
<keyword evidence="11" id="KW-1185">Reference proteome</keyword>
<feature type="transmembrane region" description="Helical" evidence="8">
    <location>
        <begin position="287"/>
        <end position="304"/>
    </location>
</feature>
<evidence type="ECO:0000256" key="1">
    <source>
        <dbReference type="ARBA" id="ARBA00004651"/>
    </source>
</evidence>
<feature type="transmembrane region" description="Helical" evidence="8">
    <location>
        <begin position="22"/>
        <end position="40"/>
    </location>
</feature>
<dbReference type="EMBL" id="SOHH01000039">
    <property type="protein sequence ID" value="TFD80934.1"/>
    <property type="molecule type" value="Genomic_DNA"/>
</dbReference>
<feature type="transmembrane region" description="Helical" evidence="8">
    <location>
        <begin position="141"/>
        <end position="158"/>
    </location>
</feature>
<dbReference type="NCBIfam" id="TIGR00688">
    <property type="entry name" value="rarD"/>
    <property type="match status" value="1"/>
</dbReference>
<keyword evidence="3" id="KW-0813">Transport</keyword>
<comment type="caution">
    <text evidence="10">The sequence shown here is derived from an EMBL/GenBank/DDBJ whole genome shotgun (WGS) entry which is preliminary data.</text>
</comment>
<dbReference type="RefSeq" id="WP_134522606.1">
    <property type="nucleotide sequence ID" value="NZ_SOHH01000039.1"/>
</dbReference>
<feature type="transmembrane region" description="Helical" evidence="8">
    <location>
        <begin position="52"/>
        <end position="73"/>
    </location>
</feature>
<dbReference type="InterPro" id="IPR004626">
    <property type="entry name" value="RarD"/>
</dbReference>
<feature type="domain" description="EamA" evidence="9">
    <location>
        <begin position="168"/>
        <end position="299"/>
    </location>
</feature>
<feature type="transmembrane region" description="Helical" evidence="8">
    <location>
        <begin position="85"/>
        <end position="104"/>
    </location>
</feature>
<feature type="transmembrane region" description="Helical" evidence="8">
    <location>
        <begin position="200"/>
        <end position="223"/>
    </location>
</feature>
<evidence type="ECO:0000256" key="6">
    <source>
        <dbReference type="ARBA" id="ARBA00022989"/>
    </source>
</evidence>
<feature type="domain" description="EamA" evidence="9">
    <location>
        <begin position="21"/>
        <end position="157"/>
    </location>
</feature>
<dbReference type="OrthoDB" id="369870at2"/>
<dbReference type="SUPFAM" id="SSF103481">
    <property type="entry name" value="Multidrug resistance efflux transporter EmrE"/>
    <property type="match status" value="2"/>
</dbReference>
<dbReference type="Pfam" id="PF00892">
    <property type="entry name" value="EamA"/>
    <property type="match status" value="2"/>
</dbReference>
<keyword evidence="4" id="KW-1003">Cell membrane</keyword>
<dbReference type="GO" id="GO:0005886">
    <property type="term" value="C:plasma membrane"/>
    <property type="evidence" value="ECO:0007669"/>
    <property type="project" value="UniProtKB-SubCell"/>
</dbReference>
<feature type="transmembrane region" description="Helical" evidence="8">
    <location>
        <begin position="256"/>
        <end position="275"/>
    </location>
</feature>
<dbReference type="InterPro" id="IPR037185">
    <property type="entry name" value="EmrE-like"/>
</dbReference>
<dbReference type="InterPro" id="IPR000620">
    <property type="entry name" value="EamA_dom"/>
</dbReference>
<dbReference type="PANTHER" id="PTHR22911">
    <property type="entry name" value="ACYL-MALONYL CONDENSING ENZYME-RELATED"/>
    <property type="match status" value="1"/>
</dbReference>
<evidence type="ECO:0000256" key="3">
    <source>
        <dbReference type="ARBA" id="ARBA00022448"/>
    </source>
</evidence>
<keyword evidence="7 8" id="KW-0472">Membrane</keyword>
<dbReference type="AlphaFoldDB" id="A0A4R9BEF8"/>
<evidence type="ECO:0000313" key="10">
    <source>
        <dbReference type="EMBL" id="TFD80934.1"/>
    </source>
</evidence>
<proteinExistence type="inferred from homology"/>
<evidence type="ECO:0000256" key="8">
    <source>
        <dbReference type="SAM" id="Phobius"/>
    </source>
</evidence>
<evidence type="ECO:0000256" key="5">
    <source>
        <dbReference type="ARBA" id="ARBA00022692"/>
    </source>
</evidence>
<feature type="transmembrane region" description="Helical" evidence="8">
    <location>
        <begin position="229"/>
        <end position="249"/>
    </location>
</feature>